<reference evidence="1 2" key="1">
    <citation type="submission" date="2023-01" db="EMBL/GenBank/DDBJ databases">
        <title>Analysis of 21 Apiospora genomes using comparative genomics revels a genus with tremendous synthesis potential of carbohydrate active enzymes and secondary metabolites.</title>
        <authorList>
            <person name="Sorensen T."/>
        </authorList>
    </citation>
    <scope>NUCLEOTIDE SEQUENCE [LARGE SCALE GENOMIC DNA]</scope>
    <source>
        <strain evidence="1 2">CBS 114990</strain>
    </source>
</reference>
<keyword evidence="2" id="KW-1185">Reference proteome</keyword>
<proteinExistence type="predicted"/>
<evidence type="ECO:0000313" key="2">
    <source>
        <dbReference type="Proteomes" id="UP001433268"/>
    </source>
</evidence>
<gene>
    <name evidence="1" type="ORF">PG997_010254</name>
</gene>
<dbReference type="GeneID" id="92047629"/>
<dbReference type="EMBL" id="JAQQWN010000007">
    <property type="protein sequence ID" value="KAK8075591.1"/>
    <property type="molecule type" value="Genomic_DNA"/>
</dbReference>
<protein>
    <submittedName>
        <fullName evidence="1">Uncharacterized protein</fullName>
    </submittedName>
</protein>
<sequence>MAYQSRFFATDHILIATLTCILDHDTCKAILSETADDKIQDCIDEGNSTTQLLNDAWEAKHETEPDEPIWMWYSIVYYKIEEIVKKQRPTALSPIARPFVPASTIPSPSPAGKSNEKVKIESAAVPERNGEEEDLVMQNFMKRCESGNVRVSKSEDN</sequence>
<organism evidence="1 2">
    <name type="scientific">Apiospora hydei</name>
    <dbReference type="NCBI Taxonomy" id="1337664"/>
    <lineage>
        <taxon>Eukaryota</taxon>
        <taxon>Fungi</taxon>
        <taxon>Dikarya</taxon>
        <taxon>Ascomycota</taxon>
        <taxon>Pezizomycotina</taxon>
        <taxon>Sordariomycetes</taxon>
        <taxon>Xylariomycetidae</taxon>
        <taxon>Amphisphaeriales</taxon>
        <taxon>Apiosporaceae</taxon>
        <taxon>Apiospora</taxon>
    </lineage>
</organism>
<comment type="caution">
    <text evidence="1">The sequence shown here is derived from an EMBL/GenBank/DDBJ whole genome shotgun (WGS) entry which is preliminary data.</text>
</comment>
<dbReference type="RefSeq" id="XP_066666531.1">
    <property type="nucleotide sequence ID" value="XM_066814569.1"/>
</dbReference>
<dbReference type="Proteomes" id="UP001433268">
    <property type="component" value="Unassembled WGS sequence"/>
</dbReference>
<evidence type="ECO:0000313" key="1">
    <source>
        <dbReference type="EMBL" id="KAK8075591.1"/>
    </source>
</evidence>
<name>A0ABR1VZ24_9PEZI</name>
<accession>A0ABR1VZ24</accession>